<evidence type="ECO:0000256" key="2">
    <source>
        <dbReference type="ARBA" id="ARBA00009432"/>
    </source>
</evidence>
<organism evidence="9 10">
    <name type="scientific">Listeria farberi</name>
    <dbReference type="NCBI Taxonomy" id="2713500"/>
    <lineage>
        <taxon>Bacteria</taxon>
        <taxon>Bacillati</taxon>
        <taxon>Bacillota</taxon>
        <taxon>Bacilli</taxon>
        <taxon>Bacillales</taxon>
        <taxon>Listeriaceae</taxon>
        <taxon>Listeria</taxon>
    </lineage>
</organism>
<evidence type="ECO:0000256" key="6">
    <source>
        <dbReference type="ARBA" id="ARBA00022737"/>
    </source>
</evidence>
<dbReference type="InterPro" id="IPR003591">
    <property type="entry name" value="Leu-rich_rpt_typical-subtyp"/>
</dbReference>
<dbReference type="Gene3D" id="2.60.40.1220">
    <property type="match status" value="1"/>
</dbReference>
<evidence type="ECO:0000256" key="3">
    <source>
        <dbReference type="ARBA" id="ARBA00022525"/>
    </source>
</evidence>
<reference evidence="9 10" key="1">
    <citation type="submission" date="2020-03" db="EMBL/GenBank/DDBJ databases">
        <title>Soil Listeria distribution.</title>
        <authorList>
            <person name="Liao J."/>
            <person name="Wiedmann M."/>
        </authorList>
    </citation>
    <scope>NUCLEOTIDE SEQUENCE [LARGE SCALE GENOMIC DNA]</scope>
    <source>
        <strain evidence="9 10">FSL L7-0072</strain>
    </source>
</reference>
<dbReference type="InterPro" id="IPR050836">
    <property type="entry name" value="SDS22/Internalin_LRR"/>
</dbReference>
<evidence type="ECO:0000259" key="8">
    <source>
        <dbReference type="Pfam" id="PF12354"/>
    </source>
</evidence>
<evidence type="ECO:0000256" key="5">
    <source>
        <dbReference type="ARBA" id="ARBA00022729"/>
    </source>
</evidence>
<dbReference type="Pfam" id="PF08191">
    <property type="entry name" value="LRR_adjacent"/>
    <property type="match status" value="1"/>
</dbReference>
<dbReference type="Gene3D" id="3.80.10.10">
    <property type="entry name" value="Ribonuclease Inhibitor"/>
    <property type="match status" value="1"/>
</dbReference>
<dbReference type="RefSeq" id="WP_185608212.1">
    <property type="nucleotide sequence ID" value="NZ_JAARZO010000007.1"/>
</dbReference>
<dbReference type="PANTHER" id="PTHR46652:SF3">
    <property type="entry name" value="LEUCINE-RICH REPEAT-CONTAINING PROTEIN 9"/>
    <property type="match status" value="1"/>
</dbReference>
<dbReference type="SMART" id="SM00365">
    <property type="entry name" value="LRR_SD22"/>
    <property type="match status" value="7"/>
</dbReference>
<proteinExistence type="inferred from homology"/>
<comment type="subcellular location">
    <subcellularLocation>
        <location evidence="1">Secreted</location>
    </subcellularLocation>
</comment>
<evidence type="ECO:0000259" key="7">
    <source>
        <dbReference type="Pfam" id="PF08191"/>
    </source>
</evidence>
<dbReference type="InterPro" id="IPR012569">
    <property type="entry name" value="Inl_IR"/>
</dbReference>
<evidence type="ECO:0000256" key="1">
    <source>
        <dbReference type="ARBA" id="ARBA00004613"/>
    </source>
</evidence>
<dbReference type="Proteomes" id="UP000558070">
    <property type="component" value="Unassembled WGS sequence"/>
</dbReference>
<dbReference type="InterPro" id="IPR014756">
    <property type="entry name" value="Ig_E-set"/>
</dbReference>
<keyword evidence="5" id="KW-0732">Signal</keyword>
<dbReference type="InterPro" id="IPR001611">
    <property type="entry name" value="Leu-rich_rpt"/>
</dbReference>
<dbReference type="InterPro" id="IPR025875">
    <property type="entry name" value="Leu-rich_rpt_4"/>
</dbReference>
<dbReference type="PROSITE" id="PS51450">
    <property type="entry name" value="LRR"/>
    <property type="match status" value="7"/>
</dbReference>
<dbReference type="Pfam" id="PF12799">
    <property type="entry name" value="LRR_4"/>
    <property type="match status" value="3"/>
</dbReference>
<dbReference type="InterPro" id="IPR014755">
    <property type="entry name" value="Cu-Rt/internalin_Ig-like"/>
</dbReference>
<comment type="caution">
    <text evidence="9">The sequence shown here is derived from an EMBL/GenBank/DDBJ whole genome shotgun (WGS) entry which is preliminary data.</text>
</comment>
<accession>A0A7X1DFK1</accession>
<name>A0A7X1DFK1_9LIST</name>
<protein>
    <recommendedName>
        <fullName evidence="11">Leucine-rich repeat domain-containing protein</fullName>
    </recommendedName>
</protein>
<evidence type="ECO:0008006" key="11">
    <source>
        <dbReference type="Google" id="ProtNLM"/>
    </source>
</evidence>
<dbReference type="InterPro" id="IPR032675">
    <property type="entry name" value="LRR_dom_sf"/>
</dbReference>
<keyword evidence="6" id="KW-0677">Repeat</keyword>
<comment type="similarity">
    <text evidence="2">Belongs to the internalin family.</text>
</comment>
<sequence>MINWRRIGLILEPREISSIFQDTNLAKVVVSELGKTSVEDKVVQAELDAIKILMANNKHVTTLNGLENLRNLTDLYLSDNQISDLTPLISLRRLENLDLSNNQISDISSLIGLRNLDMLRLSNNQISDIGPLEQLRRLSILDLSNNKIDEVKSLIQLGNLESLYLSSNQIIDVSLLSALEKLEILNLSDNKIVDISFLANLKNLGSLNLNHNQISDVSSLDSLKNMPLLKDIQILGQEVSFPTIKWSRPLSLVNRIKDMDGNLVAPLFITNHGTYRGVATTWGKLPNVDQILGYTWRTKLGGGTFSGMVSFTVKLNERELGRGGLYL</sequence>
<dbReference type="PRINTS" id="PR00019">
    <property type="entry name" value="LEURICHRPT"/>
</dbReference>
<dbReference type="Pfam" id="PF13516">
    <property type="entry name" value="LRR_6"/>
    <property type="match status" value="1"/>
</dbReference>
<keyword evidence="4" id="KW-0433">Leucine-rich repeat</keyword>
<dbReference type="GO" id="GO:0005576">
    <property type="term" value="C:extracellular region"/>
    <property type="evidence" value="ECO:0007669"/>
    <property type="project" value="UniProtKB-SubCell"/>
</dbReference>
<dbReference type="InterPro" id="IPR024634">
    <property type="entry name" value="Internalin_N"/>
</dbReference>
<keyword evidence="3" id="KW-0964">Secreted</keyword>
<gene>
    <name evidence="9" type="ORF">HCB47_14370</name>
</gene>
<evidence type="ECO:0000313" key="9">
    <source>
        <dbReference type="EMBL" id="MBC2288800.1"/>
    </source>
</evidence>
<dbReference type="Pfam" id="PF12354">
    <property type="entry name" value="Internalin_N"/>
    <property type="match status" value="1"/>
</dbReference>
<dbReference type="SMART" id="SM00369">
    <property type="entry name" value="LRR_TYP"/>
    <property type="match status" value="7"/>
</dbReference>
<dbReference type="AlphaFoldDB" id="A0A7X1DFK1"/>
<dbReference type="PANTHER" id="PTHR46652">
    <property type="entry name" value="LEUCINE-RICH REPEAT AND IQ DOMAIN-CONTAINING PROTEIN 1-RELATED"/>
    <property type="match status" value="1"/>
</dbReference>
<evidence type="ECO:0000256" key="4">
    <source>
        <dbReference type="ARBA" id="ARBA00022614"/>
    </source>
</evidence>
<feature type="domain" description="Internalin N-terminal" evidence="8">
    <location>
        <begin position="10"/>
        <end position="48"/>
    </location>
</feature>
<dbReference type="EMBL" id="JAARZO010000007">
    <property type="protein sequence ID" value="MBC2288800.1"/>
    <property type="molecule type" value="Genomic_DNA"/>
</dbReference>
<evidence type="ECO:0000313" key="10">
    <source>
        <dbReference type="Proteomes" id="UP000558070"/>
    </source>
</evidence>
<feature type="domain" description="Internalin Ig-like inter-repeat region" evidence="7">
    <location>
        <begin position="261"/>
        <end position="309"/>
    </location>
</feature>
<dbReference type="SUPFAM" id="SSF81296">
    <property type="entry name" value="E set domains"/>
    <property type="match status" value="1"/>
</dbReference>
<dbReference type="SUPFAM" id="SSF52058">
    <property type="entry name" value="L domain-like"/>
    <property type="match status" value="1"/>
</dbReference>